<dbReference type="Pfam" id="PF06912">
    <property type="entry name" value="DUF1275"/>
    <property type="match status" value="1"/>
</dbReference>
<dbReference type="AlphaFoldDB" id="A0A5B8CUA4"/>
<dbReference type="KEGG" id="mmec:FIU01_08945"/>
<keyword evidence="3" id="KW-1185">Reference proteome</keyword>
<evidence type="ECO:0000313" key="3">
    <source>
        <dbReference type="Proteomes" id="UP000311008"/>
    </source>
</evidence>
<feature type="transmembrane region" description="Helical" evidence="1">
    <location>
        <begin position="132"/>
        <end position="156"/>
    </location>
</feature>
<proteinExistence type="predicted"/>
<dbReference type="PANTHER" id="PTHR37314:SF4">
    <property type="entry name" value="UPF0700 TRANSMEMBRANE PROTEIN YOAK"/>
    <property type="match status" value="1"/>
</dbReference>
<feature type="transmembrane region" description="Helical" evidence="1">
    <location>
        <begin position="92"/>
        <end position="112"/>
    </location>
</feature>
<dbReference type="EMBL" id="CP040946">
    <property type="protein sequence ID" value="QDC44646.1"/>
    <property type="molecule type" value="Genomic_DNA"/>
</dbReference>
<evidence type="ECO:0000313" key="2">
    <source>
        <dbReference type="EMBL" id="QDC44646.1"/>
    </source>
</evidence>
<dbReference type="InterPro" id="IPR010699">
    <property type="entry name" value="DUF1275"/>
</dbReference>
<sequence>MMQRLPRWVEWGGFLLALNAGFVNAVGVLGFRHQAVSHLTGISTFFSIEIMHGDALQVLHLLCVIVFFVAGAMLSGLVIGHEALKLGRQYHLALWLEAGLLITAILLLNQGLQSGQWLASAACGLQNAMTSTYSGAVVRTTHVSGLFTDIGIALGLSLRGQPVDQRRLLLYLLLISGFVTGGVLGAYSFVHWSFNALWLAVCHLIGLSVLYFSLRHHVQ</sequence>
<organism evidence="2 3">
    <name type="scientific">Methylophilus medardicus</name>
    <dbReference type="NCBI Taxonomy" id="2588534"/>
    <lineage>
        <taxon>Bacteria</taxon>
        <taxon>Pseudomonadati</taxon>
        <taxon>Pseudomonadota</taxon>
        <taxon>Betaproteobacteria</taxon>
        <taxon>Nitrosomonadales</taxon>
        <taxon>Methylophilaceae</taxon>
        <taxon>Methylophilus</taxon>
    </lineage>
</organism>
<dbReference type="PANTHER" id="PTHR37314">
    <property type="entry name" value="SLR0142 PROTEIN"/>
    <property type="match status" value="1"/>
</dbReference>
<feature type="transmembrane region" description="Helical" evidence="1">
    <location>
        <begin position="196"/>
        <end position="214"/>
    </location>
</feature>
<dbReference type="RefSeq" id="WP_140003976.1">
    <property type="nucleotide sequence ID" value="NZ_CP040946.1"/>
</dbReference>
<gene>
    <name evidence="2" type="ORF">FIU01_08945</name>
</gene>
<accession>A0A5B8CUA4</accession>
<keyword evidence="1" id="KW-0472">Membrane</keyword>
<name>A0A5B8CUA4_9PROT</name>
<dbReference type="OrthoDB" id="270162at2"/>
<keyword evidence="1" id="KW-0812">Transmembrane</keyword>
<reference evidence="3" key="1">
    <citation type="journal article" date="2019" name="ISME J.">
        <title>Evolution in action: habitat transition from sediment to the pelagial leads to genome streamlining in Methylophilaceae.</title>
        <authorList>
            <person name="Salcher M."/>
            <person name="Schaefle D."/>
            <person name="Kaspar M."/>
            <person name="Neuenschwander S.M."/>
            <person name="Ghai R."/>
        </authorList>
    </citation>
    <scope>NUCLEOTIDE SEQUENCE [LARGE SCALE GENOMIC DNA]</scope>
    <source>
        <strain evidence="3">MMS-M-51</strain>
    </source>
</reference>
<feature type="transmembrane region" description="Helical" evidence="1">
    <location>
        <begin position="58"/>
        <end position="80"/>
    </location>
</feature>
<evidence type="ECO:0000256" key="1">
    <source>
        <dbReference type="SAM" id="Phobius"/>
    </source>
</evidence>
<dbReference type="Proteomes" id="UP000311008">
    <property type="component" value="Chromosome"/>
</dbReference>
<feature type="transmembrane region" description="Helical" evidence="1">
    <location>
        <begin position="12"/>
        <end position="31"/>
    </location>
</feature>
<protein>
    <submittedName>
        <fullName evidence="2">DUF1275 domain-containing protein</fullName>
    </submittedName>
</protein>
<feature type="transmembrane region" description="Helical" evidence="1">
    <location>
        <begin position="168"/>
        <end position="190"/>
    </location>
</feature>
<keyword evidence="1" id="KW-1133">Transmembrane helix</keyword>